<dbReference type="AlphaFoldDB" id="A0A426WZ65"/>
<sequence>MWPLLGCATITYAATTCGGLYPRMAAVRYSFCMHAVTIYAASSLRLLPARPAQRSTWAIISVAAVMALCCYGVHTLLDAAVATSRSTGCLMQLGCRGGILEFIDEREEEEDCVMAVVLLGAERWREASFTLNKSQRQTKK</sequence>
<keyword evidence="1" id="KW-0812">Transmembrane</keyword>
<feature type="transmembrane region" description="Helical" evidence="1">
    <location>
        <begin position="56"/>
        <end position="77"/>
    </location>
</feature>
<keyword evidence="1" id="KW-1133">Transmembrane helix</keyword>
<gene>
    <name evidence="2" type="ORF">B296_00059165</name>
</gene>
<comment type="caution">
    <text evidence="2">The sequence shown here is derived from an EMBL/GenBank/DDBJ whole genome shotgun (WGS) entry which is preliminary data.</text>
</comment>
<keyword evidence="1" id="KW-0472">Membrane</keyword>
<evidence type="ECO:0000256" key="1">
    <source>
        <dbReference type="SAM" id="Phobius"/>
    </source>
</evidence>
<dbReference type="Proteomes" id="UP000287651">
    <property type="component" value="Unassembled WGS sequence"/>
</dbReference>
<proteinExistence type="predicted"/>
<protein>
    <submittedName>
        <fullName evidence="2">Uncharacterized protein</fullName>
    </submittedName>
</protein>
<name>A0A426WZ65_ENSVE</name>
<dbReference type="EMBL" id="AMZH03032017">
    <property type="protein sequence ID" value="RRT32442.1"/>
    <property type="molecule type" value="Genomic_DNA"/>
</dbReference>
<reference evidence="2 3" key="1">
    <citation type="journal article" date="2014" name="Agronomy (Basel)">
        <title>A Draft Genome Sequence for Ensete ventricosum, the Drought-Tolerant Tree Against Hunger.</title>
        <authorList>
            <person name="Harrison J."/>
            <person name="Moore K.A."/>
            <person name="Paszkiewicz K."/>
            <person name="Jones T."/>
            <person name="Grant M."/>
            <person name="Ambacheew D."/>
            <person name="Muzemil S."/>
            <person name="Studholme D.J."/>
        </authorList>
    </citation>
    <scope>NUCLEOTIDE SEQUENCE [LARGE SCALE GENOMIC DNA]</scope>
</reference>
<evidence type="ECO:0000313" key="3">
    <source>
        <dbReference type="Proteomes" id="UP000287651"/>
    </source>
</evidence>
<organism evidence="2 3">
    <name type="scientific">Ensete ventricosum</name>
    <name type="common">Abyssinian banana</name>
    <name type="synonym">Musa ensete</name>
    <dbReference type="NCBI Taxonomy" id="4639"/>
    <lineage>
        <taxon>Eukaryota</taxon>
        <taxon>Viridiplantae</taxon>
        <taxon>Streptophyta</taxon>
        <taxon>Embryophyta</taxon>
        <taxon>Tracheophyta</taxon>
        <taxon>Spermatophyta</taxon>
        <taxon>Magnoliopsida</taxon>
        <taxon>Liliopsida</taxon>
        <taxon>Zingiberales</taxon>
        <taxon>Musaceae</taxon>
        <taxon>Ensete</taxon>
    </lineage>
</organism>
<evidence type="ECO:0000313" key="2">
    <source>
        <dbReference type="EMBL" id="RRT32442.1"/>
    </source>
</evidence>
<accession>A0A426WZ65</accession>